<sequence length="271" mass="28739">MNRTVSAHLSLEALAPARLVLSVAVAADSADAADPGRECADLLTVVQNDAVVAVREITDEHGTRLHLADVSAGPVQVDYRADLTGRAHPPTVRDIDLVRYLRPSRYCESDSLGPTAQAEFAGLEGTDLLNSVSSWVGQKLFYVPGSSLPTDGAVRTLLARQGVCRDYAHLVVALLRARDVPARLVSVYAPGLAPMDFHAVAEAFVDDAWQVVDATTLAPRQSLVRIATGRDAADTAFLTTIGGGVLLQSLTVAAVVDELPRDDLGQLVRLA</sequence>
<dbReference type="PANTHER" id="PTHR33490">
    <property type="entry name" value="BLR5614 PROTEIN-RELATED"/>
    <property type="match status" value="1"/>
</dbReference>
<evidence type="ECO:0000256" key="1">
    <source>
        <dbReference type="SAM" id="SignalP"/>
    </source>
</evidence>
<proteinExistence type="predicted"/>
<keyword evidence="1" id="KW-0732">Signal</keyword>
<dbReference type="OrthoDB" id="5438043at2"/>
<dbReference type="SUPFAM" id="SSF54001">
    <property type="entry name" value="Cysteine proteinases"/>
    <property type="match status" value="1"/>
</dbReference>
<dbReference type="Pfam" id="PF01841">
    <property type="entry name" value="Transglut_core"/>
    <property type="match status" value="1"/>
</dbReference>
<dbReference type="InterPro" id="IPR038765">
    <property type="entry name" value="Papain-like_cys_pep_sf"/>
</dbReference>
<organism evidence="3 4">
    <name type="scientific">Cryobacterium cryoconiti</name>
    <dbReference type="NCBI Taxonomy" id="1259239"/>
    <lineage>
        <taxon>Bacteria</taxon>
        <taxon>Bacillati</taxon>
        <taxon>Actinomycetota</taxon>
        <taxon>Actinomycetes</taxon>
        <taxon>Micrococcales</taxon>
        <taxon>Microbacteriaceae</taxon>
        <taxon>Cryobacterium</taxon>
    </lineage>
</organism>
<dbReference type="Gene3D" id="3.10.620.30">
    <property type="match status" value="1"/>
</dbReference>
<dbReference type="EMBL" id="SOHA01000036">
    <property type="protein sequence ID" value="TFD28243.1"/>
    <property type="molecule type" value="Genomic_DNA"/>
</dbReference>
<evidence type="ECO:0000259" key="2">
    <source>
        <dbReference type="SMART" id="SM00460"/>
    </source>
</evidence>
<accession>A0A4Y8JS32</accession>
<reference evidence="3 4" key="1">
    <citation type="submission" date="2019-03" db="EMBL/GenBank/DDBJ databases">
        <title>Genomics of glacier-inhabiting Cryobacterium strains.</title>
        <authorList>
            <person name="Liu Q."/>
            <person name="Xin Y.-H."/>
        </authorList>
    </citation>
    <scope>NUCLEOTIDE SEQUENCE [LARGE SCALE GENOMIC DNA]</scope>
    <source>
        <strain evidence="3 4">TMT1-51</strain>
    </source>
</reference>
<dbReference type="Gene3D" id="2.60.40.2250">
    <property type="match status" value="1"/>
</dbReference>
<name>A0A4Y8JS32_9MICO</name>
<evidence type="ECO:0000313" key="4">
    <source>
        <dbReference type="Proteomes" id="UP000297472"/>
    </source>
</evidence>
<dbReference type="PANTHER" id="PTHR33490:SF12">
    <property type="entry name" value="BLL5557 PROTEIN"/>
    <property type="match status" value="1"/>
</dbReference>
<feature type="signal peptide" evidence="1">
    <location>
        <begin position="1"/>
        <end position="26"/>
    </location>
</feature>
<gene>
    <name evidence="3" type="ORF">E3T49_12065</name>
</gene>
<dbReference type="AlphaFoldDB" id="A0A4Y8JS32"/>
<evidence type="ECO:0000313" key="3">
    <source>
        <dbReference type="EMBL" id="TFD28243.1"/>
    </source>
</evidence>
<feature type="chain" id="PRO_5021448600" evidence="1">
    <location>
        <begin position="27"/>
        <end position="271"/>
    </location>
</feature>
<dbReference type="Proteomes" id="UP000297472">
    <property type="component" value="Unassembled WGS sequence"/>
</dbReference>
<comment type="caution">
    <text evidence="3">The sequence shown here is derived from an EMBL/GenBank/DDBJ whole genome shotgun (WGS) entry which is preliminary data.</text>
</comment>
<protein>
    <submittedName>
        <fullName evidence="3">Transglutaminase family protein</fullName>
    </submittedName>
</protein>
<feature type="domain" description="Transglutaminase-like" evidence="2">
    <location>
        <begin position="156"/>
        <end position="216"/>
    </location>
</feature>
<keyword evidence="4" id="KW-1185">Reference proteome</keyword>
<dbReference type="SMART" id="SM00460">
    <property type="entry name" value="TGc"/>
    <property type="match status" value="1"/>
</dbReference>
<dbReference type="RefSeq" id="WP_134425158.1">
    <property type="nucleotide sequence ID" value="NZ_SOHA01000036.1"/>
</dbReference>
<dbReference type="InterPro" id="IPR002931">
    <property type="entry name" value="Transglutaminase-like"/>
</dbReference>